<feature type="zinc finger region" description="TRAF-type" evidence="4">
    <location>
        <begin position="72"/>
        <end position="128"/>
    </location>
</feature>
<dbReference type="PROSITE" id="PS50145">
    <property type="entry name" value="ZF_TRAF"/>
    <property type="match status" value="1"/>
</dbReference>
<organism evidence="6 8">
    <name type="scientific">Vanilla planifolia</name>
    <name type="common">Vanilla</name>
    <dbReference type="NCBI Taxonomy" id="51239"/>
    <lineage>
        <taxon>Eukaryota</taxon>
        <taxon>Viridiplantae</taxon>
        <taxon>Streptophyta</taxon>
        <taxon>Embryophyta</taxon>
        <taxon>Tracheophyta</taxon>
        <taxon>Spermatophyta</taxon>
        <taxon>Magnoliopsida</taxon>
        <taxon>Liliopsida</taxon>
        <taxon>Asparagales</taxon>
        <taxon>Orchidaceae</taxon>
        <taxon>Vanilloideae</taxon>
        <taxon>Vanilleae</taxon>
        <taxon>Vanilla</taxon>
    </lineage>
</organism>
<evidence type="ECO:0000256" key="3">
    <source>
        <dbReference type="ARBA" id="ARBA00022833"/>
    </source>
</evidence>
<dbReference type="Proteomes" id="UP000636800">
    <property type="component" value="Chromosome 1"/>
</dbReference>
<evidence type="ECO:0000313" key="9">
    <source>
        <dbReference type="Proteomes" id="UP000639772"/>
    </source>
</evidence>
<dbReference type="EMBL" id="JADCNM010000001">
    <property type="protein sequence ID" value="KAG0503359.1"/>
    <property type="molecule type" value="Genomic_DNA"/>
</dbReference>
<evidence type="ECO:0000313" key="7">
    <source>
        <dbReference type="EMBL" id="KAG0503359.1"/>
    </source>
</evidence>
<evidence type="ECO:0000256" key="4">
    <source>
        <dbReference type="PROSITE-ProRule" id="PRU00207"/>
    </source>
</evidence>
<keyword evidence="2 4" id="KW-0863">Zinc-finger</keyword>
<feature type="domain" description="TRAF-type" evidence="5">
    <location>
        <begin position="72"/>
        <end position="128"/>
    </location>
</feature>
<dbReference type="OrthoDB" id="1737200at2759"/>
<comment type="caution">
    <text evidence="6">The sequence shown here is derived from an EMBL/GenBank/DDBJ whole genome shotgun (WGS) entry which is preliminary data.</text>
</comment>
<dbReference type="Gene3D" id="3.30.40.10">
    <property type="entry name" value="Zinc/RING finger domain, C3HC4 (zinc finger)"/>
    <property type="match status" value="1"/>
</dbReference>
<dbReference type="Proteomes" id="UP000639772">
    <property type="component" value="Chromosome 1"/>
</dbReference>
<proteinExistence type="predicted"/>
<protein>
    <recommendedName>
        <fullName evidence="5">TRAF-type domain-containing protein</fullName>
    </recommendedName>
</protein>
<gene>
    <name evidence="7" type="ORF">HPP92_003431</name>
    <name evidence="6" type="ORF">HPP92_003821</name>
</gene>
<evidence type="ECO:0000256" key="1">
    <source>
        <dbReference type="ARBA" id="ARBA00022723"/>
    </source>
</evidence>
<dbReference type="Pfam" id="PF02176">
    <property type="entry name" value="zf-TRAF"/>
    <property type="match status" value="1"/>
</dbReference>
<reference evidence="8 9" key="1">
    <citation type="journal article" date="2020" name="Nat. Food">
        <title>A phased Vanilla planifolia genome enables genetic improvement of flavour and production.</title>
        <authorList>
            <person name="Hasing T."/>
            <person name="Tang H."/>
            <person name="Brym M."/>
            <person name="Khazi F."/>
            <person name="Huang T."/>
            <person name="Chambers A.H."/>
        </authorList>
    </citation>
    <scope>NUCLEOTIDE SEQUENCE [LARGE SCALE GENOMIC DNA]</scope>
    <source>
        <tissue evidence="6">Leaf</tissue>
    </source>
</reference>
<sequence>MDNNRFWKMDRREAVAQELLRNLDYKFESHCSVKSEDEQSLAEHKESCIFRPVGCSNEGCKVKFCAVYEEQHDSICPYKVLPCEQNCPGMIMRREMDRHCVTVCPMRLMNCPFYHVGCHTAIPQCTLECHCKENLRTHLICTLPIVHRNEEASEEEWKLRAEALVKAQSENELSEALDLRSLSIIVKKLQAMKREQQIEETRESTNV</sequence>
<dbReference type="AlphaFoldDB" id="A0A835RV57"/>
<evidence type="ECO:0000313" key="8">
    <source>
        <dbReference type="Proteomes" id="UP000636800"/>
    </source>
</evidence>
<evidence type="ECO:0000256" key="2">
    <source>
        <dbReference type="ARBA" id="ARBA00022771"/>
    </source>
</evidence>
<dbReference type="PANTHER" id="PTHR10131">
    <property type="entry name" value="TNF RECEPTOR ASSOCIATED FACTOR"/>
    <property type="match status" value="1"/>
</dbReference>
<dbReference type="InterPro" id="IPR013083">
    <property type="entry name" value="Znf_RING/FYVE/PHD"/>
</dbReference>
<dbReference type="PANTHER" id="PTHR10131:SF161">
    <property type="entry name" value="F26K24.24 PROTEIN"/>
    <property type="match status" value="1"/>
</dbReference>
<keyword evidence="3 4" id="KW-0862">Zinc</keyword>
<evidence type="ECO:0000259" key="5">
    <source>
        <dbReference type="PROSITE" id="PS50145"/>
    </source>
</evidence>
<keyword evidence="8" id="KW-1185">Reference proteome</keyword>
<name>A0A835RV57_VANPL</name>
<dbReference type="GO" id="GO:0008270">
    <property type="term" value="F:zinc ion binding"/>
    <property type="evidence" value="ECO:0007669"/>
    <property type="project" value="UniProtKB-KW"/>
</dbReference>
<dbReference type="EMBL" id="JADCNL010000001">
    <property type="protein sequence ID" value="KAG0499130.1"/>
    <property type="molecule type" value="Genomic_DNA"/>
</dbReference>
<evidence type="ECO:0000313" key="6">
    <source>
        <dbReference type="EMBL" id="KAG0499130.1"/>
    </source>
</evidence>
<keyword evidence="1 4" id="KW-0479">Metal-binding</keyword>
<accession>A0A835RV57</accession>
<dbReference type="InterPro" id="IPR001293">
    <property type="entry name" value="Znf_TRAF"/>
</dbReference>